<keyword evidence="1 6" id="KW-0004">4Fe-4S</keyword>
<dbReference type="InterPro" id="IPR017900">
    <property type="entry name" value="4Fe4S_Fe_S_CS"/>
</dbReference>
<gene>
    <name evidence="6" type="primary">napF</name>
    <name evidence="9" type="ORF">A8950_2101</name>
</gene>
<dbReference type="GO" id="GO:0005737">
    <property type="term" value="C:cytoplasm"/>
    <property type="evidence" value="ECO:0007669"/>
    <property type="project" value="UniProtKB-SubCell"/>
</dbReference>
<dbReference type="PANTHER" id="PTHR24960:SF79">
    <property type="entry name" value="PHOTOSYSTEM I IRON-SULFUR CENTER"/>
    <property type="match status" value="1"/>
</dbReference>
<dbReference type="PROSITE" id="PS00198">
    <property type="entry name" value="4FE4S_FER_1"/>
    <property type="match status" value="1"/>
</dbReference>
<dbReference type="HAMAP" id="MF_02201">
    <property type="entry name" value="NapF"/>
    <property type="match status" value="1"/>
</dbReference>
<dbReference type="SUPFAM" id="SSF54862">
    <property type="entry name" value="4Fe-4S ferredoxins"/>
    <property type="match status" value="1"/>
</dbReference>
<dbReference type="AlphaFoldDB" id="A0A4R6WMN3"/>
<feature type="domain" description="4Fe-4S ferredoxin-type" evidence="8">
    <location>
        <begin position="151"/>
        <end position="180"/>
    </location>
</feature>
<evidence type="ECO:0000256" key="6">
    <source>
        <dbReference type="HAMAP-Rule" id="MF_02201"/>
    </source>
</evidence>
<dbReference type="Pfam" id="PF12838">
    <property type="entry name" value="Fer4_7"/>
    <property type="match status" value="1"/>
</dbReference>
<dbReference type="PROSITE" id="PS51379">
    <property type="entry name" value="4FE4S_FER_2"/>
    <property type="match status" value="3"/>
</dbReference>
<accession>A0A4R6WMN3</accession>
<dbReference type="EMBL" id="SNYW01000008">
    <property type="protein sequence ID" value="TDQ82279.1"/>
    <property type="molecule type" value="Genomic_DNA"/>
</dbReference>
<feature type="binding site" evidence="6">
    <location>
        <position position="90"/>
    </location>
    <ligand>
        <name>[4Fe-4S] cluster</name>
        <dbReference type="ChEBI" id="CHEBI:49883"/>
        <label>2</label>
    </ligand>
</feature>
<proteinExistence type="inferred from homology"/>
<dbReference type="GO" id="GO:0046872">
    <property type="term" value="F:metal ion binding"/>
    <property type="evidence" value="ECO:0007669"/>
    <property type="project" value="UniProtKB-KW"/>
</dbReference>
<comment type="similarity">
    <text evidence="6">Belongs to the NapF family.</text>
</comment>
<comment type="cofactor">
    <cofactor evidence="6">
        <name>[4Fe-4S] cluster</name>
        <dbReference type="ChEBI" id="CHEBI:49883"/>
    </cofactor>
</comment>
<comment type="caution">
    <text evidence="9">The sequence shown here is derived from an EMBL/GenBank/DDBJ whole genome shotgun (WGS) entry which is preliminary data.</text>
</comment>
<keyword evidence="5 6" id="KW-0411">Iron-sulfur</keyword>
<dbReference type="InterPro" id="IPR017896">
    <property type="entry name" value="4Fe4S_Fe-S-bd"/>
</dbReference>
<feature type="binding site" evidence="6">
    <location>
        <position position="84"/>
    </location>
    <ligand>
        <name>[4Fe-4S] cluster</name>
        <dbReference type="ChEBI" id="CHEBI:49883"/>
        <label>2</label>
    </ligand>
</feature>
<evidence type="ECO:0000256" key="5">
    <source>
        <dbReference type="ARBA" id="ARBA00023014"/>
    </source>
</evidence>
<name>A0A4R6WMN3_9PROT</name>
<dbReference type="Pfam" id="PF13187">
    <property type="entry name" value="Fer4_9"/>
    <property type="match status" value="1"/>
</dbReference>
<feature type="binding site" evidence="6">
    <location>
        <position position="163"/>
    </location>
    <ligand>
        <name>[4Fe-4S] cluster</name>
        <dbReference type="ChEBI" id="CHEBI:49883"/>
        <label>3</label>
    </ligand>
</feature>
<keyword evidence="10" id="KW-1185">Reference proteome</keyword>
<sequence>MAGQASHSSRRAFLLGAGRTRPETQSPAPQRPPWSLAEKTFLETCSGCGDCVDACPEGILVADARAMPVVDFAHGQMEPGGGACTFCGRCADACSTGALLASEARATSAPWSFAATISDACLARQGIMCQSCKDACGDGAIRFAYQSGRVAVPVIDLTGCTGCGACQAPCPAGAVSFQRMEAPQGEMADAG</sequence>
<evidence type="ECO:0000259" key="8">
    <source>
        <dbReference type="PROSITE" id="PS51379"/>
    </source>
</evidence>
<dbReference type="NCBIfam" id="TIGR00402">
    <property type="entry name" value="napF"/>
    <property type="match status" value="1"/>
</dbReference>
<dbReference type="GO" id="GO:0051539">
    <property type="term" value="F:4 iron, 4 sulfur cluster binding"/>
    <property type="evidence" value="ECO:0007669"/>
    <property type="project" value="UniProtKB-UniRule"/>
</dbReference>
<feature type="binding site" evidence="6">
    <location>
        <position position="48"/>
    </location>
    <ligand>
        <name>[4Fe-4S] cluster</name>
        <dbReference type="ChEBI" id="CHEBI:49883"/>
        <label>1</label>
    </ligand>
</feature>
<feature type="binding site" evidence="6">
    <location>
        <position position="55"/>
    </location>
    <ligand>
        <name>[4Fe-4S] cluster</name>
        <dbReference type="ChEBI" id="CHEBI:49883"/>
        <label>1</label>
    </ligand>
</feature>
<comment type="subunit">
    <text evidence="6">Interacts with the cytoplasmic NapA precursor.</text>
</comment>
<evidence type="ECO:0000256" key="3">
    <source>
        <dbReference type="ARBA" id="ARBA00022737"/>
    </source>
</evidence>
<feature type="domain" description="4Fe-4S ferredoxin-type" evidence="8">
    <location>
        <begin position="75"/>
        <end position="104"/>
    </location>
</feature>
<feature type="binding site" evidence="6">
    <location>
        <position position="160"/>
    </location>
    <ligand>
        <name>[4Fe-4S] cluster</name>
        <dbReference type="ChEBI" id="CHEBI:49883"/>
        <label>3</label>
    </ligand>
</feature>
<feature type="region of interest" description="Disordered" evidence="7">
    <location>
        <begin position="1"/>
        <end position="33"/>
    </location>
</feature>
<dbReference type="PANTHER" id="PTHR24960">
    <property type="entry name" value="PHOTOSYSTEM I IRON-SULFUR CENTER-RELATED"/>
    <property type="match status" value="1"/>
</dbReference>
<evidence type="ECO:0000256" key="4">
    <source>
        <dbReference type="ARBA" id="ARBA00023004"/>
    </source>
</evidence>
<dbReference type="CDD" id="cd10564">
    <property type="entry name" value="NapF_like"/>
    <property type="match status" value="1"/>
</dbReference>
<feature type="binding site" evidence="6">
    <location>
        <position position="94"/>
    </location>
    <ligand>
        <name>[4Fe-4S] cluster</name>
        <dbReference type="ChEBI" id="CHEBI:49883"/>
        <label>2</label>
    </ligand>
</feature>
<comment type="function">
    <text evidence="6">Could be involved in the maturation of NapA, the catalytic subunit of the periplasmic nitrate reductase, before its export into the periplasm.</text>
</comment>
<keyword evidence="4 6" id="KW-0408">Iron</keyword>
<protein>
    <recommendedName>
        <fullName evidence="6">Ferredoxin-type protein NapF</fullName>
    </recommendedName>
</protein>
<keyword evidence="3 6" id="KW-0677">Repeat</keyword>
<feature type="binding site" evidence="6">
    <location>
        <position position="51"/>
    </location>
    <ligand>
        <name>[4Fe-4S] cluster</name>
        <dbReference type="ChEBI" id="CHEBI:49883"/>
        <label>1</label>
    </ligand>
</feature>
<evidence type="ECO:0000256" key="1">
    <source>
        <dbReference type="ARBA" id="ARBA00022485"/>
    </source>
</evidence>
<evidence type="ECO:0000256" key="2">
    <source>
        <dbReference type="ARBA" id="ARBA00022723"/>
    </source>
</evidence>
<feature type="domain" description="4Fe-4S ferredoxin-type" evidence="8">
    <location>
        <begin position="36"/>
        <end position="65"/>
    </location>
</feature>
<feature type="binding site" evidence="6">
    <location>
        <position position="87"/>
    </location>
    <ligand>
        <name>[4Fe-4S] cluster</name>
        <dbReference type="ChEBI" id="CHEBI:49883"/>
        <label>2</label>
    </ligand>
</feature>
<evidence type="ECO:0000313" key="9">
    <source>
        <dbReference type="EMBL" id="TDQ82279.1"/>
    </source>
</evidence>
<keyword evidence="2 6" id="KW-0479">Metal-binding</keyword>
<evidence type="ECO:0000313" key="10">
    <source>
        <dbReference type="Proteomes" id="UP000295783"/>
    </source>
</evidence>
<feature type="binding site" evidence="6">
    <location>
        <position position="166"/>
    </location>
    <ligand>
        <name>[4Fe-4S] cluster</name>
        <dbReference type="ChEBI" id="CHEBI:49883"/>
        <label>3</label>
    </ligand>
</feature>
<comment type="subcellular location">
    <subcellularLocation>
        <location evidence="6">Cytoplasm</location>
    </subcellularLocation>
</comment>
<dbReference type="Gene3D" id="3.30.70.20">
    <property type="match status" value="2"/>
</dbReference>
<dbReference type="InterPro" id="IPR050157">
    <property type="entry name" value="PSI_iron-sulfur_center"/>
</dbReference>
<keyword evidence="6" id="KW-0963">Cytoplasm</keyword>
<dbReference type="InterPro" id="IPR004496">
    <property type="entry name" value="NapF"/>
</dbReference>
<reference evidence="9 10" key="1">
    <citation type="submission" date="2019-03" db="EMBL/GenBank/DDBJ databases">
        <title>Genomic Encyclopedia of Type Strains, Phase III (KMG-III): the genomes of soil and plant-associated and newly described type strains.</title>
        <authorList>
            <person name="Whitman W."/>
        </authorList>
    </citation>
    <scope>NUCLEOTIDE SEQUENCE [LARGE SCALE GENOMIC DNA]</scope>
    <source>
        <strain evidence="9 10">CGMCC 1.7660</strain>
    </source>
</reference>
<evidence type="ECO:0000256" key="7">
    <source>
        <dbReference type="SAM" id="MobiDB-lite"/>
    </source>
</evidence>
<dbReference type="RefSeq" id="WP_208109822.1">
    <property type="nucleotide sequence ID" value="NZ_SNYW01000008.1"/>
</dbReference>
<feature type="binding site" evidence="6">
    <location>
        <position position="45"/>
    </location>
    <ligand>
        <name>[4Fe-4S] cluster</name>
        <dbReference type="ChEBI" id="CHEBI:49883"/>
        <label>1</label>
    </ligand>
</feature>
<dbReference type="Proteomes" id="UP000295783">
    <property type="component" value="Unassembled WGS sequence"/>
</dbReference>
<organism evidence="9 10">
    <name type="scientific">Dongia mobilis</name>
    <dbReference type="NCBI Taxonomy" id="578943"/>
    <lineage>
        <taxon>Bacteria</taxon>
        <taxon>Pseudomonadati</taxon>
        <taxon>Pseudomonadota</taxon>
        <taxon>Alphaproteobacteria</taxon>
        <taxon>Rhodospirillales</taxon>
        <taxon>Dongiaceae</taxon>
        <taxon>Dongia</taxon>
    </lineage>
</organism>
<feature type="binding site" evidence="6">
    <location>
        <position position="170"/>
    </location>
    <ligand>
        <name>[4Fe-4S] cluster</name>
        <dbReference type="ChEBI" id="CHEBI:49883"/>
        <label>3</label>
    </ligand>
</feature>